<dbReference type="GO" id="GO:0003676">
    <property type="term" value="F:nucleic acid binding"/>
    <property type="evidence" value="ECO:0007669"/>
    <property type="project" value="InterPro"/>
</dbReference>
<keyword evidence="4" id="KW-1185">Reference proteome</keyword>
<sequence length="1079" mass="119531">MAQQPFQKVPSQRRPVTMAGLGRGSNFSRSAGHQPWTKCESPESSPQSREAANEWAVSVRKGCTSQPIPGVSNDVIEMYIEELEKIWTDGRIVDKKKKSQLIHNKLMELVKKCPNPWEAVLSIVSGVSDFKDAKNSSLAFTILLEFQKWVVSPENHMKGSSKEESCLSHELRMQAFSTFTGSQMSFFQVASKAFKLNHAGNEYFLAMIRPLLQQNKLAEVSVIVGALGLQDHFSQNEIVIPLLLSDKVNLLESYVYSSPDQQVSLLSLLDHLCARNTDILSFAQNANVKNIKGQKLSKKILSKFAMRLMKLHGIPPENCPNITENRAMSAIRFLLYKKYVEKSLGSGGWDDMVESSVGENVSLQQQLVQEILAYNDISEAVRWAVRYDLPDSEIDSVVAEERKRLNVSAAGGGGGSSGASQTEENWDQEIDEERLAQRSKYYQMPLASGQVMVVDNRAKLKSCLHRLTQPDTIIGLDAEWKPTMGAGTVERVALLQLAVEEAVYLVDLVELGKILSDAEWAEMAEAIFCVASVLKIGFGLDHDLRMLVKTSPSVEDPLRHMTRVIDLEKLAAKVMPDDASSLSETLSDSAETSKKAKNSCSSSHFQKIEEKGLSLLVKRILGRPLSKGEQMSNWEKRPLRASQIEYAACDAYVLLDLYKVLHSRGQAMGLSKSELEPLTTLKLKSRMDKRKEKVAVAAAANKGPASSKSRQKPSVPPTSPPSASPPTQPIRPQQLRVVCDNMLQGLGSQLRTCGVDTAILGPNSRHTEAVEVSKREDRIILTTGKIFDQIRASVHSGMCLRVPHNIPGRDQCVFVLKHFRVNVQKEDIFSRCAVCNNIQFVNLPSKDLETLSMFALQQQPAFGRGRGGISSATIYDVDQSTRAKFLQYGIDPASITFLHNHVRIQVETVPSRKVFKSVSTFFVCTSCGKVYWEGSHYENISSQFSNILSLGEGSGTSSTGQSGHHTSVKTRDKGGSRPDSGCRRSADSGRSKDSTRVSEQWYYNAQYNQSSQVHACPIDSKSASSSSMDGYAYGGATAFQSENSVPKVYEYSIDNTDYDMYDDNYDEYDTAGEGYDCMF</sequence>
<comment type="caution">
    <text evidence="3">The sequence shown here is derived from an EMBL/GenBank/DDBJ whole genome shotgun (WGS) entry which is preliminary data.</text>
</comment>
<dbReference type="InterPro" id="IPR036397">
    <property type="entry name" value="RNaseH_sf"/>
</dbReference>
<feature type="compositionally biased region" description="Low complexity" evidence="1">
    <location>
        <begin position="953"/>
        <end position="965"/>
    </location>
</feature>
<keyword evidence="3" id="KW-0269">Exonuclease</keyword>
<dbReference type="GO" id="GO:0008408">
    <property type="term" value="F:3'-5' exonuclease activity"/>
    <property type="evidence" value="ECO:0007669"/>
    <property type="project" value="InterPro"/>
</dbReference>
<feature type="region of interest" description="Disordered" evidence="1">
    <location>
        <begin position="582"/>
        <end position="601"/>
    </location>
</feature>
<accession>A0AAV4DZQ9</accession>
<dbReference type="Proteomes" id="UP000735302">
    <property type="component" value="Unassembled WGS sequence"/>
</dbReference>
<dbReference type="InterPro" id="IPR002782">
    <property type="entry name" value="Mut7-C_RNAse_dom"/>
</dbReference>
<evidence type="ECO:0000313" key="3">
    <source>
        <dbReference type="EMBL" id="GFO49630.1"/>
    </source>
</evidence>
<keyword evidence="3" id="KW-0540">Nuclease</keyword>
<dbReference type="InterPro" id="IPR052408">
    <property type="entry name" value="Exonuclease_MUT-7-like"/>
</dbReference>
<dbReference type="EMBL" id="BLXT01008494">
    <property type="protein sequence ID" value="GFO49630.1"/>
    <property type="molecule type" value="Genomic_DNA"/>
</dbReference>
<gene>
    <name evidence="3" type="ORF">PoB_007613500</name>
</gene>
<feature type="domain" description="3'-5' exonuclease" evidence="2">
    <location>
        <begin position="451"/>
        <end position="666"/>
    </location>
</feature>
<feature type="region of interest" description="Disordered" evidence="1">
    <location>
        <begin position="1"/>
        <end position="53"/>
    </location>
</feature>
<evidence type="ECO:0000259" key="2">
    <source>
        <dbReference type="SMART" id="SM00474"/>
    </source>
</evidence>
<organism evidence="3 4">
    <name type="scientific">Plakobranchus ocellatus</name>
    <dbReference type="NCBI Taxonomy" id="259542"/>
    <lineage>
        <taxon>Eukaryota</taxon>
        <taxon>Metazoa</taxon>
        <taxon>Spiralia</taxon>
        <taxon>Lophotrochozoa</taxon>
        <taxon>Mollusca</taxon>
        <taxon>Gastropoda</taxon>
        <taxon>Heterobranchia</taxon>
        <taxon>Euthyneura</taxon>
        <taxon>Panpulmonata</taxon>
        <taxon>Sacoglossa</taxon>
        <taxon>Placobranchoidea</taxon>
        <taxon>Plakobranchidae</taxon>
        <taxon>Plakobranchus</taxon>
    </lineage>
</organism>
<evidence type="ECO:0000256" key="1">
    <source>
        <dbReference type="SAM" id="MobiDB-lite"/>
    </source>
</evidence>
<feature type="region of interest" description="Disordered" evidence="1">
    <location>
        <begin position="408"/>
        <end position="427"/>
    </location>
</feature>
<name>A0AAV4DZQ9_9GAST</name>
<dbReference type="PANTHER" id="PTHR47765">
    <property type="entry name" value="3'-5' EXONUCLEASE DOMAIN-CONTAINING PROTEIN"/>
    <property type="match status" value="1"/>
</dbReference>
<feature type="region of interest" description="Disordered" evidence="1">
    <location>
        <begin position="692"/>
        <end position="730"/>
    </location>
</feature>
<dbReference type="InterPro" id="IPR002562">
    <property type="entry name" value="3'-5'_exonuclease_dom"/>
</dbReference>
<dbReference type="Pfam" id="PF01927">
    <property type="entry name" value="Mut7-C"/>
    <property type="match status" value="2"/>
</dbReference>
<dbReference type="Pfam" id="PF01612">
    <property type="entry name" value="DNA_pol_A_exo1"/>
    <property type="match status" value="1"/>
</dbReference>
<dbReference type="PANTHER" id="PTHR47765:SF2">
    <property type="entry name" value="EXONUCLEASE MUT-7 HOMOLOG"/>
    <property type="match status" value="1"/>
</dbReference>
<feature type="compositionally biased region" description="Basic and acidic residues" evidence="1">
    <location>
        <begin position="969"/>
        <end position="996"/>
    </location>
</feature>
<reference evidence="3 4" key="1">
    <citation type="journal article" date="2021" name="Elife">
        <title>Chloroplast acquisition without the gene transfer in kleptoplastic sea slugs, Plakobranchus ocellatus.</title>
        <authorList>
            <person name="Maeda T."/>
            <person name="Takahashi S."/>
            <person name="Yoshida T."/>
            <person name="Shimamura S."/>
            <person name="Takaki Y."/>
            <person name="Nagai Y."/>
            <person name="Toyoda A."/>
            <person name="Suzuki Y."/>
            <person name="Arimoto A."/>
            <person name="Ishii H."/>
            <person name="Satoh N."/>
            <person name="Nishiyama T."/>
            <person name="Hasebe M."/>
            <person name="Maruyama T."/>
            <person name="Minagawa J."/>
            <person name="Obokata J."/>
            <person name="Shigenobu S."/>
        </authorList>
    </citation>
    <scope>NUCLEOTIDE SEQUENCE [LARGE SCALE GENOMIC DNA]</scope>
</reference>
<feature type="compositionally biased region" description="Polar residues" evidence="1">
    <location>
        <begin position="1"/>
        <end position="10"/>
    </location>
</feature>
<dbReference type="SMART" id="SM00474">
    <property type="entry name" value="35EXOc"/>
    <property type="match status" value="1"/>
</dbReference>
<dbReference type="GO" id="GO:0006139">
    <property type="term" value="P:nucleobase-containing compound metabolic process"/>
    <property type="evidence" value="ECO:0007669"/>
    <property type="project" value="InterPro"/>
</dbReference>
<keyword evidence="3" id="KW-0378">Hydrolase</keyword>
<feature type="region of interest" description="Disordered" evidence="1">
    <location>
        <begin position="953"/>
        <end position="997"/>
    </location>
</feature>
<dbReference type="SUPFAM" id="SSF53098">
    <property type="entry name" value="Ribonuclease H-like"/>
    <property type="match status" value="1"/>
</dbReference>
<dbReference type="Gene3D" id="3.30.420.10">
    <property type="entry name" value="Ribonuclease H-like superfamily/Ribonuclease H"/>
    <property type="match status" value="1"/>
</dbReference>
<dbReference type="AlphaFoldDB" id="A0AAV4DZQ9"/>
<proteinExistence type="predicted"/>
<dbReference type="InterPro" id="IPR012337">
    <property type="entry name" value="RNaseH-like_sf"/>
</dbReference>
<feature type="compositionally biased region" description="Pro residues" evidence="1">
    <location>
        <begin position="714"/>
        <end position="729"/>
    </location>
</feature>
<protein>
    <submittedName>
        <fullName evidence="3">Exonuclease mut-7 homolog isoform x1</fullName>
    </submittedName>
</protein>
<evidence type="ECO:0000313" key="4">
    <source>
        <dbReference type="Proteomes" id="UP000735302"/>
    </source>
</evidence>